<keyword evidence="1" id="KW-0547">Nucleotide-binding</keyword>
<dbReference type="PANTHER" id="PTHR11361:SF99">
    <property type="entry name" value="DNA MISMATCH REPAIR PROTEIN"/>
    <property type="match status" value="1"/>
</dbReference>
<dbReference type="RefSeq" id="WP_146780380.1">
    <property type="nucleotide sequence ID" value="NZ_CP042434.1"/>
</dbReference>
<dbReference type="GO" id="GO:0006298">
    <property type="term" value="P:mismatch repair"/>
    <property type="evidence" value="ECO:0007669"/>
    <property type="project" value="InterPro"/>
</dbReference>
<sequence>MHVDDKTLYDLGIISRYEQHSVLHFLDFTTTSGGKDWLRYFIKNPMSDLKQILDRQALLRHLADKILPPVISNGTMMVMDKYYYTPITNIPASASGFDAVLFRWLSRPDYVQVRYSIGHLARFVYGMKKVHELYSPDCPSVELCEILGKTEEILNTTFFQQLAKVGARVENGGRMTGREVIKFGHQLYQYTEKSGMKRLEEAFLKIDAWSSMARAVREHQLAFPEFIDSQEPVLEARDLYHPLLETPVAYDLQLDNKENFLFLTGANMAGKSTFIRAVGIGLYLAALGMGVPATSMKCSTFDGLLSNIEVTDNTLNGESYFFNEVQRVKTIVEKIQDGTKWLILIDELFKGTNIVDAMKCSTTVVEGLRKVDRSIFILSTHLYEIGDPLRKHHNIQFRYFETEVTGENLIFNYQLREGISNDRLGYLILQREKVTDLLNNL</sequence>
<dbReference type="Pfam" id="PF00488">
    <property type="entry name" value="MutS_V"/>
    <property type="match status" value="1"/>
</dbReference>
<organism evidence="5 6">
    <name type="scientific">Arachidicoccus ginsenosidivorans</name>
    <dbReference type="NCBI Taxonomy" id="496057"/>
    <lineage>
        <taxon>Bacteria</taxon>
        <taxon>Pseudomonadati</taxon>
        <taxon>Bacteroidota</taxon>
        <taxon>Chitinophagia</taxon>
        <taxon>Chitinophagales</taxon>
        <taxon>Chitinophagaceae</taxon>
        <taxon>Arachidicoccus</taxon>
    </lineage>
</organism>
<protein>
    <submittedName>
        <fullName evidence="5">DNA mismatch repair protein MutS</fullName>
    </submittedName>
</protein>
<name>A0A5B8VHV5_9BACT</name>
<evidence type="ECO:0000256" key="1">
    <source>
        <dbReference type="ARBA" id="ARBA00022741"/>
    </source>
</evidence>
<dbReference type="Proteomes" id="UP000321291">
    <property type="component" value="Chromosome"/>
</dbReference>
<dbReference type="GO" id="GO:0030983">
    <property type="term" value="F:mismatched DNA binding"/>
    <property type="evidence" value="ECO:0007669"/>
    <property type="project" value="InterPro"/>
</dbReference>
<evidence type="ECO:0000313" key="6">
    <source>
        <dbReference type="Proteomes" id="UP000321291"/>
    </source>
</evidence>
<dbReference type="AlphaFoldDB" id="A0A5B8VHV5"/>
<evidence type="ECO:0000256" key="2">
    <source>
        <dbReference type="ARBA" id="ARBA00022840"/>
    </source>
</evidence>
<dbReference type="InterPro" id="IPR000432">
    <property type="entry name" value="DNA_mismatch_repair_MutS_C"/>
</dbReference>
<dbReference type="InterPro" id="IPR027417">
    <property type="entry name" value="P-loop_NTPase"/>
</dbReference>
<reference evidence="5 6" key="1">
    <citation type="journal article" date="2017" name="Int. J. Syst. Evol. Microbiol.">
        <title>Arachidicoccus ginsenosidivorans sp. nov., with ginsenoside-converting activity isolated from ginseng cultivating soil.</title>
        <authorList>
            <person name="Siddiqi M.Z."/>
            <person name="Aslam Z."/>
            <person name="Im W.T."/>
        </authorList>
    </citation>
    <scope>NUCLEOTIDE SEQUENCE [LARGE SCALE GENOMIC DNA]</scope>
    <source>
        <strain evidence="5 6">Gsoil 809</strain>
    </source>
</reference>
<dbReference type="PANTHER" id="PTHR11361">
    <property type="entry name" value="DNA MISMATCH REPAIR PROTEIN MUTS FAMILY MEMBER"/>
    <property type="match status" value="1"/>
</dbReference>
<gene>
    <name evidence="5" type="ORF">FSB73_04960</name>
</gene>
<dbReference type="GO" id="GO:0005524">
    <property type="term" value="F:ATP binding"/>
    <property type="evidence" value="ECO:0007669"/>
    <property type="project" value="UniProtKB-KW"/>
</dbReference>
<keyword evidence="6" id="KW-1185">Reference proteome</keyword>
<accession>A0A5B8VHV5</accession>
<proteinExistence type="predicted"/>
<evidence type="ECO:0000256" key="3">
    <source>
        <dbReference type="ARBA" id="ARBA00023125"/>
    </source>
</evidence>
<feature type="domain" description="DNA mismatch repair proteins mutS family" evidence="4">
    <location>
        <begin position="258"/>
        <end position="439"/>
    </location>
</feature>
<dbReference type="EMBL" id="CP042434">
    <property type="protein sequence ID" value="QEC71124.1"/>
    <property type="molecule type" value="Genomic_DNA"/>
</dbReference>
<keyword evidence="2" id="KW-0067">ATP-binding</keyword>
<dbReference type="InterPro" id="IPR045076">
    <property type="entry name" value="MutS"/>
</dbReference>
<dbReference type="SUPFAM" id="SSF48334">
    <property type="entry name" value="DNA repair protein MutS, domain III"/>
    <property type="match status" value="1"/>
</dbReference>
<dbReference type="Gene3D" id="3.40.50.300">
    <property type="entry name" value="P-loop containing nucleotide triphosphate hydrolases"/>
    <property type="match status" value="1"/>
</dbReference>
<dbReference type="KEGG" id="agi:FSB73_04960"/>
<keyword evidence="3" id="KW-0238">DNA-binding</keyword>
<dbReference type="OrthoDB" id="9802448at2"/>
<dbReference type="SMART" id="SM00534">
    <property type="entry name" value="MUTSac"/>
    <property type="match status" value="1"/>
</dbReference>
<dbReference type="InterPro" id="IPR036187">
    <property type="entry name" value="DNA_mismatch_repair_MutS_sf"/>
</dbReference>
<evidence type="ECO:0000313" key="5">
    <source>
        <dbReference type="EMBL" id="QEC71124.1"/>
    </source>
</evidence>
<dbReference type="Gene3D" id="1.10.1420.10">
    <property type="match status" value="1"/>
</dbReference>
<evidence type="ECO:0000259" key="4">
    <source>
        <dbReference type="SMART" id="SM00534"/>
    </source>
</evidence>
<dbReference type="GO" id="GO:0140664">
    <property type="term" value="F:ATP-dependent DNA damage sensor activity"/>
    <property type="evidence" value="ECO:0007669"/>
    <property type="project" value="InterPro"/>
</dbReference>
<dbReference type="SUPFAM" id="SSF52540">
    <property type="entry name" value="P-loop containing nucleoside triphosphate hydrolases"/>
    <property type="match status" value="1"/>
</dbReference>
<dbReference type="GO" id="GO:0005829">
    <property type="term" value="C:cytosol"/>
    <property type="evidence" value="ECO:0007669"/>
    <property type="project" value="TreeGrafter"/>
</dbReference>